<evidence type="ECO:0000256" key="1">
    <source>
        <dbReference type="SAM" id="SignalP"/>
    </source>
</evidence>
<dbReference type="EMBL" id="JAWDGP010001382">
    <property type="protein sequence ID" value="KAK3792301.1"/>
    <property type="molecule type" value="Genomic_DNA"/>
</dbReference>
<comment type="caution">
    <text evidence="2">The sequence shown here is derived from an EMBL/GenBank/DDBJ whole genome shotgun (WGS) entry which is preliminary data.</text>
</comment>
<feature type="chain" id="PRO_5042270173" evidence="1">
    <location>
        <begin position="22"/>
        <end position="314"/>
    </location>
</feature>
<name>A0AAE1E2X6_9GAST</name>
<evidence type="ECO:0000313" key="3">
    <source>
        <dbReference type="Proteomes" id="UP001283361"/>
    </source>
</evidence>
<feature type="signal peptide" evidence="1">
    <location>
        <begin position="1"/>
        <end position="21"/>
    </location>
</feature>
<reference evidence="2" key="1">
    <citation type="journal article" date="2023" name="G3 (Bethesda)">
        <title>A reference genome for the long-term kleptoplast-retaining sea slug Elysia crispata morphotype clarki.</title>
        <authorList>
            <person name="Eastman K.E."/>
            <person name="Pendleton A.L."/>
            <person name="Shaikh M.A."/>
            <person name="Suttiyut T."/>
            <person name="Ogas R."/>
            <person name="Tomko P."/>
            <person name="Gavelis G."/>
            <person name="Widhalm J.R."/>
            <person name="Wisecaver J.H."/>
        </authorList>
    </citation>
    <scope>NUCLEOTIDE SEQUENCE</scope>
    <source>
        <strain evidence="2">ECLA1</strain>
    </source>
</reference>
<dbReference type="AlphaFoldDB" id="A0AAE1E2X6"/>
<evidence type="ECO:0000313" key="2">
    <source>
        <dbReference type="EMBL" id="KAK3792301.1"/>
    </source>
</evidence>
<sequence>MVRPTLLKITITALTVCVIGGTPLNTHVQKRIIFSDALDTINNISGVAINGVKDWLSDDGKAPDFVKDAVGTVTDLSGKAISGVQRWLSDDGQAPDFVKDTVDTITDLSGNAINGVQSWFSDDDQAKQGNLELGQEMIDRGKHLLALAANLSSKAYAQVNDPENRKKIKAALDSVTKAATDVVNAGHKVIDNKGKITAAMRKSFQDLSAVAKDSLGPLSDRLSVTKDSITKAGSALAAAGISAKDSAVALAAALREMVETSDLIAKANQQLEVVGKNLWDFGKGLLKAGRNVGKSITDSAKKVAKASGLWKPSD</sequence>
<proteinExistence type="predicted"/>
<keyword evidence="1" id="KW-0732">Signal</keyword>
<keyword evidence="3" id="KW-1185">Reference proteome</keyword>
<gene>
    <name evidence="2" type="ORF">RRG08_007379</name>
</gene>
<organism evidence="2 3">
    <name type="scientific">Elysia crispata</name>
    <name type="common">lettuce slug</name>
    <dbReference type="NCBI Taxonomy" id="231223"/>
    <lineage>
        <taxon>Eukaryota</taxon>
        <taxon>Metazoa</taxon>
        <taxon>Spiralia</taxon>
        <taxon>Lophotrochozoa</taxon>
        <taxon>Mollusca</taxon>
        <taxon>Gastropoda</taxon>
        <taxon>Heterobranchia</taxon>
        <taxon>Euthyneura</taxon>
        <taxon>Panpulmonata</taxon>
        <taxon>Sacoglossa</taxon>
        <taxon>Placobranchoidea</taxon>
        <taxon>Plakobranchidae</taxon>
        <taxon>Elysia</taxon>
    </lineage>
</organism>
<accession>A0AAE1E2X6</accession>
<dbReference type="Proteomes" id="UP001283361">
    <property type="component" value="Unassembled WGS sequence"/>
</dbReference>
<protein>
    <submittedName>
        <fullName evidence="2">Uncharacterized protein</fullName>
    </submittedName>
</protein>